<evidence type="ECO:0000313" key="2">
    <source>
        <dbReference type="EMBL" id="KAF8476634.1"/>
    </source>
</evidence>
<name>A0A9P5T6K1_9AGAM</name>
<dbReference type="EMBL" id="WHVB01000014">
    <property type="protein sequence ID" value="KAF8476634.1"/>
    <property type="molecule type" value="Genomic_DNA"/>
</dbReference>
<gene>
    <name evidence="2" type="ORF">DFH94DRAFT_846272</name>
</gene>
<evidence type="ECO:0000313" key="3">
    <source>
        <dbReference type="Proteomes" id="UP000759537"/>
    </source>
</evidence>
<proteinExistence type="predicted"/>
<evidence type="ECO:0000256" key="1">
    <source>
        <dbReference type="SAM" id="MobiDB-lite"/>
    </source>
</evidence>
<sequence length="349" mass="38986">MTPQNDMNAKNGDAEIDQNQDQNEMIAPFFRVPNVHHTNGNGNHGTTCINTAAGRVLFAAANEMHEIMTMTTRSQERQGWRLPKELRTENRECRDDNVLRSEREQLQVLCHGSSDKRWHPSMMCMRCRLTLGEVRRAVRDKGAKEDGGIGGHQCDRKITKQERHDISFRGVKTRGKSQSQLESGNNRTDQSLRTSRRRLAPGPNWVYWFGIEQRIKAIGGSPRAYLVVDHLAVNLTHHFQVLGFKTTGALDARGSGSAYVPEGPKRSTQRTEVVVGERTAHTRCDPDRGGGTNGRIEGDSDEDIRKVNKLSNEFENAGDGDEVETRWGVTCKGIPNGMSAHASLIKNCS</sequence>
<organism evidence="2 3">
    <name type="scientific">Russula ochroleuca</name>
    <dbReference type="NCBI Taxonomy" id="152965"/>
    <lineage>
        <taxon>Eukaryota</taxon>
        <taxon>Fungi</taxon>
        <taxon>Dikarya</taxon>
        <taxon>Basidiomycota</taxon>
        <taxon>Agaricomycotina</taxon>
        <taxon>Agaricomycetes</taxon>
        <taxon>Russulales</taxon>
        <taxon>Russulaceae</taxon>
        <taxon>Russula</taxon>
    </lineage>
</organism>
<feature type="compositionally biased region" description="Basic and acidic residues" evidence="1">
    <location>
        <begin position="140"/>
        <end position="167"/>
    </location>
</feature>
<dbReference type="Proteomes" id="UP000759537">
    <property type="component" value="Unassembled WGS sequence"/>
</dbReference>
<comment type="caution">
    <text evidence="2">The sequence shown here is derived from an EMBL/GenBank/DDBJ whole genome shotgun (WGS) entry which is preliminary data.</text>
</comment>
<keyword evidence="3" id="KW-1185">Reference proteome</keyword>
<reference evidence="2" key="2">
    <citation type="journal article" date="2020" name="Nat. Commun.">
        <title>Large-scale genome sequencing of mycorrhizal fungi provides insights into the early evolution of symbiotic traits.</title>
        <authorList>
            <person name="Miyauchi S."/>
            <person name="Kiss E."/>
            <person name="Kuo A."/>
            <person name="Drula E."/>
            <person name="Kohler A."/>
            <person name="Sanchez-Garcia M."/>
            <person name="Morin E."/>
            <person name="Andreopoulos B."/>
            <person name="Barry K.W."/>
            <person name="Bonito G."/>
            <person name="Buee M."/>
            <person name="Carver A."/>
            <person name="Chen C."/>
            <person name="Cichocki N."/>
            <person name="Clum A."/>
            <person name="Culley D."/>
            <person name="Crous P.W."/>
            <person name="Fauchery L."/>
            <person name="Girlanda M."/>
            <person name="Hayes R.D."/>
            <person name="Keri Z."/>
            <person name="LaButti K."/>
            <person name="Lipzen A."/>
            <person name="Lombard V."/>
            <person name="Magnuson J."/>
            <person name="Maillard F."/>
            <person name="Murat C."/>
            <person name="Nolan M."/>
            <person name="Ohm R.A."/>
            <person name="Pangilinan J."/>
            <person name="Pereira M.F."/>
            <person name="Perotto S."/>
            <person name="Peter M."/>
            <person name="Pfister S."/>
            <person name="Riley R."/>
            <person name="Sitrit Y."/>
            <person name="Stielow J.B."/>
            <person name="Szollosi G."/>
            <person name="Zifcakova L."/>
            <person name="Stursova M."/>
            <person name="Spatafora J.W."/>
            <person name="Tedersoo L."/>
            <person name="Vaario L.M."/>
            <person name="Yamada A."/>
            <person name="Yan M."/>
            <person name="Wang P."/>
            <person name="Xu J."/>
            <person name="Bruns T."/>
            <person name="Baldrian P."/>
            <person name="Vilgalys R."/>
            <person name="Dunand C."/>
            <person name="Henrissat B."/>
            <person name="Grigoriev I.V."/>
            <person name="Hibbett D."/>
            <person name="Nagy L.G."/>
            <person name="Martin F.M."/>
        </authorList>
    </citation>
    <scope>NUCLEOTIDE SEQUENCE</scope>
    <source>
        <strain evidence="2">Prilba</strain>
    </source>
</reference>
<feature type="compositionally biased region" description="Polar residues" evidence="1">
    <location>
        <begin position="176"/>
        <end position="193"/>
    </location>
</feature>
<dbReference type="AlphaFoldDB" id="A0A9P5T6K1"/>
<feature type="region of interest" description="Disordered" evidence="1">
    <location>
        <begin position="140"/>
        <end position="196"/>
    </location>
</feature>
<protein>
    <submittedName>
        <fullName evidence="2">Uncharacterized protein</fullName>
    </submittedName>
</protein>
<reference evidence="2" key="1">
    <citation type="submission" date="2019-10" db="EMBL/GenBank/DDBJ databases">
        <authorList>
            <consortium name="DOE Joint Genome Institute"/>
            <person name="Kuo A."/>
            <person name="Miyauchi S."/>
            <person name="Kiss E."/>
            <person name="Drula E."/>
            <person name="Kohler A."/>
            <person name="Sanchez-Garcia M."/>
            <person name="Andreopoulos B."/>
            <person name="Barry K.W."/>
            <person name="Bonito G."/>
            <person name="Buee M."/>
            <person name="Carver A."/>
            <person name="Chen C."/>
            <person name="Cichocki N."/>
            <person name="Clum A."/>
            <person name="Culley D."/>
            <person name="Crous P.W."/>
            <person name="Fauchery L."/>
            <person name="Girlanda M."/>
            <person name="Hayes R."/>
            <person name="Keri Z."/>
            <person name="LaButti K."/>
            <person name="Lipzen A."/>
            <person name="Lombard V."/>
            <person name="Magnuson J."/>
            <person name="Maillard F."/>
            <person name="Morin E."/>
            <person name="Murat C."/>
            <person name="Nolan M."/>
            <person name="Ohm R."/>
            <person name="Pangilinan J."/>
            <person name="Pereira M."/>
            <person name="Perotto S."/>
            <person name="Peter M."/>
            <person name="Riley R."/>
            <person name="Sitrit Y."/>
            <person name="Stielow B."/>
            <person name="Szollosi G."/>
            <person name="Zifcakova L."/>
            <person name="Stursova M."/>
            <person name="Spatafora J.W."/>
            <person name="Tedersoo L."/>
            <person name="Vaario L.-M."/>
            <person name="Yamada A."/>
            <person name="Yan M."/>
            <person name="Wang P."/>
            <person name="Xu J."/>
            <person name="Bruns T."/>
            <person name="Baldrian P."/>
            <person name="Vilgalys R."/>
            <person name="Henrissat B."/>
            <person name="Grigoriev I.V."/>
            <person name="Hibbett D."/>
            <person name="Nagy L.G."/>
            <person name="Martin F.M."/>
        </authorList>
    </citation>
    <scope>NUCLEOTIDE SEQUENCE</scope>
    <source>
        <strain evidence="2">Prilba</strain>
    </source>
</reference>
<accession>A0A9P5T6K1</accession>